<protein>
    <submittedName>
        <fullName evidence="3">Peptidylprolyl isomerase</fullName>
    </submittedName>
</protein>
<name>A0A1Y5FCQ2_9BACT</name>
<proteinExistence type="predicted"/>
<evidence type="ECO:0000259" key="2">
    <source>
        <dbReference type="PROSITE" id="PS50198"/>
    </source>
</evidence>
<organism evidence="3 4">
    <name type="scientific">Halobacteriovorax marinus</name>
    <dbReference type="NCBI Taxonomy" id="97084"/>
    <lineage>
        <taxon>Bacteria</taxon>
        <taxon>Pseudomonadati</taxon>
        <taxon>Bdellovibrionota</taxon>
        <taxon>Bacteriovoracia</taxon>
        <taxon>Bacteriovoracales</taxon>
        <taxon>Halobacteriovoraceae</taxon>
        <taxon>Halobacteriovorax</taxon>
    </lineage>
</organism>
<comment type="caution">
    <text evidence="3">The sequence shown here is derived from an EMBL/GenBank/DDBJ whole genome shotgun (WGS) entry which is preliminary data.</text>
</comment>
<keyword evidence="1 3" id="KW-0413">Isomerase</keyword>
<gene>
    <name evidence="3" type="ORF">A9Q84_10275</name>
</gene>
<dbReference type="PANTHER" id="PTHR47245">
    <property type="entry name" value="PEPTIDYLPROLYL ISOMERASE"/>
    <property type="match status" value="1"/>
</dbReference>
<evidence type="ECO:0000313" key="4">
    <source>
        <dbReference type="Proteomes" id="UP000196531"/>
    </source>
</evidence>
<dbReference type="InterPro" id="IPR046357">
    <property type="entry name" value="PPIase_dom_sf"/>
</dbReference>
<accession>A0A1Y5FCQ2</accession>
<dbReference type="PROSITE" id="PS01096">
    <property type="entry name" value="PPIC_PPIASE_1"/>
    <property type="match status" value="1"/>
</dbReference>
<dbReference type="SUPFAM" id="SSF54534">
    <property type="entry name" value="FKBP-like"/>
    <property type="match status" value="1"/>
</dbReference>
<dbReference type="PROSITE" id="PS50198">
    <property type="entry name" value="PPIC_PPIASE_2"/>
    <property type="match status" value="1"/>
</dbReference>
<keyword evidence="1" id="KW-0697">Rotamase</keyword>
<feature type="domain" description="PpiC" evidence="2">
    <location>
        <begin position="1"/>
        <end position="90"/>
    </location>
</feature>
<dbReference type="PANTHER" id="PTHR47245:SF2">
    <property type="entry name" value="PEPTIDYL-PROLYL CIS-TRANS ISOMERASE HP_0175-RELATED"/>
    <property type="match status" value="1"/>
</dbReference>
<dbReference type="InterPro" id="IPR023058">
    <property type="entry name" value="PPIase_PpiC_CS"/>
</dbReference>
<dbReference type="AlphaFoldDB" id="A0A1Y5FCQ2"/>
<dbReference type="InterPro" id="IPR050245">
    <property type="entry name" value="PrsA_foldase"/>
</dbReference>
<dbReference type="Gene3D" id="3.10.50.40">
    <property type="match status" value="1"/>
</dbReference>
<reference evidence="4" key="1">
    <citation type="journal article" date="2017" name="Proc. Natl. Acad. Sci. U.S.A.">
        <title>Simulation of Deepwater Horizon oil plume reveals substrate specialization within a complex community of hydrocarbon-degraders.</title>
        <authorList>
            <person name="Hu P."/>
            <person name="Dubinsky E.A."/>
            <person name="Probst A.J."/>
            <person name="Wang J."/>
            <person name="Sieber C.M.K."/>
            <person name="Tom L.M."/>
            <person name="Gardinali P."/>
            <person name="Banfield J.F."/>
            <person name="Atlas R.M."/>
            <person name="Andersen G.L."/>
        </authorList>
    </citation>
    <scope>NUCLEOTIDE SEQUENCE [LARGE SCALE GENOMIC DNA]</scope>
</reference>
<dbReference type="InterPro" id="IPR000297">
    <property type="entry name" value="PPIase_PpiC"/>
</dbReference>
<dbReference type="EMBL" id="MAAO01000006">
    <property type="protein sequence ID" value="OUR96719.1"/>
    <property type="molecule type" value="Genomic_DNA"/>
</dbReference>
<sequence length="90" mass="9672">MASISAKHILVDHEHEASDLLKKLDEGKTFEELAKDFSNCSSKDAGGDLGSFGKGMMVPAFEKAAFALKVGEVSAPVKTQFGFHLIMRTA</sequence>
<dbReference type="Proteomes" id="UP000196531">
    <property type="component" value="Unassembled WGS sequence"/>
</dbReference>
<evidence type="ECO:0000256" key="1">
    <source>
        <dbReference type="PROSITE-ProRule" id="PRU00278"/>
    </source>
</evidence>
<dbReference type="GO" id="GO:0003755">
    <property type="term" value="F:peptidyl-prolyl cis-trans isomerase activity"/>
    <property type="evidence" value="ECO:0007669"/>
    <property type="project" value="UniProtKB-KW"/>
</dbReference>
<evidence type="ECO:0000313" key="3">
    <source>
        <dbReference type="EMBL" id="OUR96719.1"/>
    </source>
</evidence>
<dbReference type="Pfam" id="PF00639">
    <property type="entry name" value="Rotamase"/>
    <property type="match status" value="1"/>
</dbReference>